<dbReference type="RefSeq" id="XP_029763359.1">
    <property type="nucleotide sequence ID" value="XM_029902594.1"/>
</dbReference>
<protein>
    <submittedName>
        <fullName evidence="7">NAD dependent epimerase/dehydratase family protein-like protein</fullName>
    </submittedName>
</protein>
<dbReference type="EMBL" id="KL584977">
    <property type="protein sequence ID" value="KEQ87172.1"/>
    <property type="molecule type" value="Genomic_DNA"/>
</dbReference>
<keyword evidence="5" id="KW-0496">Mitochondrion</keyword>
<dbReference type="Gene3D" id="3.40.50.720">
    <property type="entry name" value="NAD(P)-binding Rossmann-like Domain"/>
    <property type="match status" value="1"/>
</dbReference>
<dbReference type="InterPro" id="IPR036291">
    <property type="entry name" value="NAD(P)-bd_dom_sf"/>
</dbReference>
<gene>
    <name evidence="7" type="ORF">M438DRAFT_314168</name>
</gene>
<keyword evidence="6" id="KW-0472">Membrane</keyword>
<comment type="subcellular location">
    <subcellularLocation>
        <location evidence="1">Mitochondrion outer membrane</location>
        <topology evidence="1">Peripheral membrane protein</topology>
    </subcellularLocation>
</comment>
<accession>A0A074XYY3</accession>
<evidence type="ECO:0000256" key="1">
    <source>
        <dbReference type="ARBA" id="ARBA00004450"/>
    </source>
</evidence>
<comment type="similarity">
    <text evidence="2">Belongs to the FMP52 family.</text>
</comment>
<dbReference type="SUPFAM" id="SSF51735">
    <property type="entry name" value="NAD(P)-binding Rossmann-fold domains"/>
    <property type="match status" value="1"/>
</dbReference>
<evidence type="ECO:0000256" key="6">
    <source>
        <dbReference type="ARBA" id="ARBA00023136"/>
    </source>
</evidence>
<dbReference type="GeneID" id="40744900"/>
<name>A0A074XYY3_AURPU</name>
<dbReference type="PANTHER" id="PTHR14097:SF7">
    <property type="entry name" value="OXIDOREDUCTASE HTATIP2"/>
    <property type="match status" value="1"/>
</dbReference>
<keyword evidence="4" id="KW-0809">Transit peptide</keyword>
<organism evidence="7 8">
    <name type="scientific">Aureobasidium pullulans EXF-150</name>
    <dbReference type="NCBI Taxonomy" id="1043002"/>
    <lineage>
        <taxon>Eukaryota</taxon>
        <taxon>Fungi</taxon>
        <taxon>Dikarya</taxon>
        <taxon>Ascomycota</taxon>
        <taxon>Pezizomycotina</taxon>
        <taxon>Dothideomycetes</taxon>
        <taxon>Dothideomycetidae</taxon>
        <taxon>Dothideales</taxon>
        <taxon>Saccotheciaceae</taxon>
        <taxon>Aureobasidium</taxon>
    </lineage>
</organism>
<dbReference type="AlphaFoldDB" id="A0A074XYY3"/>
<evidence type="ECO:0000256" key="2">
    <source>
        <dbReference type="ARBA" id="ARBA00006617"/>
    </source>
</evidence>
<dbReference type="Proteomes" id="UP000030706">
    <property type="component" value="Unassembled WGS sequence"/>
</dbReference>
<evidence type="ECO:0000256" key="4">
    <source>
        <dbReference type="ARBA" id="ARBA00022946"/>
    </source>
</evidence>
<dbReference type="OrthoDB" id="430436at2759"/>
<evidence type="ECO:0000256" key="5">
    <source>
        <dbReference type="ARBA" id="ARBA00023128"/>
    </source>
</evidence>
<keyword evidence="3" id="KW-1000">Mitochondrion outer membrane</keyword>
<evidence type="ECO:0000256" key="3">
    <source>
        <dbReference type="ARBA" id="ARBA00022787"/>
    </source>
</evidence>
<reference evidence="7 8" key="1">
    <citation type="journal article" date="2014" name="BMC Genomics">
        <title>Genome sequencing of four Aureobasidium pullulans varieties: biotechnological potential, stress tolerance, and description of new species.</title>
        <authorList>
            <person name="Gostin Ar C."/>
            <person name="Ohm R.A."/>
            <person name="Kogej T."/>
            <person name="Sonjak S."/>
            <person name="Turk M."/>
            <person name="Zajc J."/>
            <person name="Zalar P."/>
            <person name="Grube M."/>
            <person name="Sun H."/>
            <person name="Han J."/>
            <person name="Sharma A."/>
            <person name="Chiniquy J."/>
            <person name="Ngan C.Y."/>
            <person name="Lipzen A."/>
            <person name="Barry K."/>
            <person name="Grigoriev I.V."/>
            <person name="Gunde-Cimerman N."/>
        </authorList>
    </citation>
    <scope>NUCLEOTIDE SEQUENCE [LARGE SCALE GENOMIC DNA]</scope>
    <source>
        <strain evidence="7 8">EXF-150</strain>
    </source>
</reference>
<dbReference type="STRING" id="1043002.A0A074XYY3"/>
<dbReference type="HOGENOM" id="CLU_071330_3_0_1"/>
<dbReference type="Pfam" id="PF08732">
    <property type="entry name" value="HIM1"/>
    <property type="match status" value="1"/>
</dbReference>
<dbReference type="GO" id="GO:0005741">
    <property type="term" value="C:mitochondrial outer membrane"/>
    <property type="evidence" value="ECO:0007669"/>
    <property type="project" value="UniProtKB-SubCell"/>
</dbReference>
<keyword evidence="8" id="KW-1185">Reference proteome</keyword>
<evidence type="ECO:0000313" key="8">
    <source>
        <dbReference type="Proteomes" id="UP000030706"/>
    </source>
</evidence>
<dbReference type="PANTHER" id="PTHR14097">
    <property type="entry name" value="OXIDOREDUCTASE HTATIP2"/>
    <property type="match status" value="1"/>
</dbReference>
<dbReference type="FunFam" id="3.40.50.720:FF:000366">
    <property type="entry name" value="Protein FMP52, mitochondrial"/>
    <property type="match status" value="1"/>
</dbReference>
<proteinExistence type="inferred from homology"/>
<sequence length="231" mass="24779">MADLTCTLAGSTGLVGANILSVLSSHPGVSHLYAFARKDPPINAAKVHPLVSSDSSTWASLYPNASSIFFSALGTTRGAAGSVENQRKIDYDLNLELAKAAKEKGATTYVLISSGGANHTSFLAYPKMKGELEEAVKALGFEHTVILRPGLIVGTREDSRPPEFAIRKIAAWAGKISEPWLKDFWAQDADIIAKAAVSAALQCVEGKVQRNVWLLSQGDIVRLGKTEWNRT</sequence>
<evidence type="ECO:0000313" key="7">
    <source>
        <dbReference type="EMBL" id="KEQ87172.1"/>
    </source>
</evidence>
<dbReference type="GO" id="GO:0051170">
    <property type="term" value="P:import into nucleus"/>
    <property type="evidence" value="ECO:0007669"/>
    <property type="project" value="TreeGrafter"/>
</dbReference>
<dbReference type="InterPro" id="IPR014843">
    <property type="entry name" value="Him1/Fmp52"/>
</dbReference>